<accession>A0A9D3Y5L7</accession>
<comment type="caution">
    <text evidence="1">The sequence shown here is derived from an EMBL/GenBank/DDBJ whole genome shotgun (WGS) entry which is preliminary data.</text>
</comment>
<dbReference type="Proteomes" id="UP000828390">
    <property type="component" value="Unassembled WGS sequence"/>
</dbReference>
<dbReference type="AlphaFoldDB" id="A0A9D3Y5L7"/>
<evidence type="ECO:0000313" key="1">
    <source>
        <dbReference type="EMBL" id="KAH3693020.1"/>
    </source>
</evidence>
<proteinExistence type="predicted"/>
<keyword evidence="2" id="KW-1185">Reference proteome</keyword>
<name>A0A9D3Y5L7_DREPO</name>
<reference evidence="1" key="2">
    <citation type="submission" date="2020-11" db="EMBL/GenBank/DDBJ databases">
        <authorList>
            <person name="McCartney M.A."/>
            <person name="Auch B."/>
            <person name="Kono T."/>
            <person name="Mallez S."/>
            <person name="Becker A."/>
            <person name="Gohl D.M."/>
            <person name="Silverstein K.A.T."/>
            <person name="Koren S."/>
            <person name="Bechman K.B."/>
            <person name="Herman A."/>
            <person name="Abrahante J.E."/>
            <person name="Garbe J."/>
        </authorList>
    </citation>
    <scope>NUCLEOTIDE SEQUENCE</scope>
    <source>
        <strain evidence="1">Duluth1</strain>
        <tissue evidence="1">Whole animal</tissue>
    </source>
</reference>
<dbReference type="EMBL" id="JAIWYP010000018">
    <property type="protein sequence ID" value="KAH3693020.1"/>
    <property type="molecule type" value="Genomic_DNA"/>
</dbReference>
<organism evidence="1 2">
    <name type="scientific">Dreissena polymorpha</name>
    <name type="common">Zebra mussel</name>
    <name type="synonym">Mytilus polymorpha</name>
    <dbReference type="NCBI Taxonomy" id="45954"/>
    <lineage>
        <taxon>Eukaryota</taxon>
        <taxon>Metazoa</taxon>
        <taxon>Spiralia</taxon>
        <taxon>Lophotrochozoa</taxon>
        <taxon>Mollusca</taxon>
        <taxon>Bivalvia</taxon>
        <taxon>Autobranchia</taxon>
        <taxon>Heteroconchia</taxon>
        <taxon>Euheterodonta</taxon>
        <taxon>Imparidentia</taxon>
        <taxon>Neoheterodontei</taxon>
        <taxon>Myida</taxon>
        <taxon>Dreissenoidea</taxon>
        <taxon>Dreissenidae</taxon>
        <taxon>Dreissena</taxon>
    </lineage>
</organism>
<evidence type="ECO:0000313" key="2">
    <source>
        <dbReference type="Proteomes" id="UP000828390"/>
    </source>
</evidence>
<protein>
    <submittedName>
        <fullName evidence="1">Uncharacterized protein</fullName>
    </submittedName>
</protein>
<reference evidence="1" key="1">
    <citation type="journal article" date="2019" name="bioRxiv">
        <title>The Genome of the Zebra Mussel, Dreissena polymorpha: A Resource for Invasive Species Research.</title>
        <authorList>
            <person name="McCartney M.A."/>
            <person name="Auch B."/>
            <person name="Kono T."/>
            <person name="Mallez S."/>
            <person name="Zhang Y."/>
            <person name="Obille A."/>
            <person name="Becker A."/>
            <person name="Abrahante J.E."/>
            <person name="Garbe J."/>
            <person name="Badalamenti J.P."/>
            <person name="Herman A."/>
            <person name="Mangelson H."/>
            <person name="Liachko I."/>
            <person name="Sullivan S."/>
            <person name="Sone E.D."/>
            <person name="Koren S."/>
            <person name="Silverstein K.A.T."/>
            <person name="Beckman K.B."/>
            <person name="Gohl D.M."/>
        </authorList>
    </citation>
    <scope>NUCLEOTIDE SEQUENCE</scope>
    <source>
        <strain evidence="1">Duluth1</strain>
        <tissue evidence="1">Whole animal</tissue>
    </source>
</reference>
<gene>
    <name evidence="1" type="ORF">DPMN_193357</name>
</gene>
<sequence>MTQNTHLSGKGFNSNILRMFTLLTVPDLRMVFRVKEFPCAAARWPGVLPLWSLALRFTLLLARP</sequence>